<keyword evidence="1" id="KW-0175">Coiled coil</keyword>
<organism evidence="5 6">
    <name type="scientific">Mycobacterium asiaticum</name>
    <dbReference type="NCBI Taxonomy" id="1790"/>
    <lineage>
        <taxon>Bacteria</taxon>
        <taxon>Bacillati</taxon>
        <taxon>Actinomycetota</taxon>
        <taxon>Actinomycetes</taxon>
        <taxon>Mycobacteriales</taxon>
        <taxon>Mycobacteriaceae</taxon>
        <taxon>Mycobacterium</taxon>
    </lineage>
</organism>
<dbReference type="Proteomes" id="UP000093928">
    <property type="component" value="Unassembled WGS sequence"/>
</dbReference>
<gene>
    <name evidence="5" type="ORF">A5634_07055</name>
</gene>
<dbReference type="AlphaFoldDB" id="A0A1A3NNS0"/>
<dbReference type="RefSeq" id="WP_065145872.1">
    <property type="nucleotide sequence ID" value="NZ_LZLS01000185.1"/>
</dbReference>
<feature type="domain" description="TPM" evidence="4">
    <location>
        <begin position="40"/>
        <end position="156"/>
    </location>
</feature>
<protein>
    <recommendedName>
        <fullName evidence="4">TPM domain-containing protein</fullName>
    </recommendedName>
</protein>
<dbReference type="Gene3D" id="3.10.310.50">
    <property type="match status" value="1"/>
</dbReference>
<evidence type="ECO:0000313" key="5">
    <source>
        <dbReference type="EMBL" id="OBK22724.1"/>
    </source>
</evidence>
<evidence type="ECO:0000313" key="6">
    <source>
        <dbReference type="Proteomes" id="UP000093928"/>
    </source>
</evidence>
<evidence type="ECO:0000256" key="1">
    <source>
        <dbReference type="SAM" id="Coils"/>
    </source>
</evidence>
<sequence>MRIARLLGVFLTIITVGLSDGLLLAPSAGAQPPFRLPGYVTDNAHVLSDAERAAVNSAVIKLYGDRRVRLWVVYVDNFSGQSGQNWAQRTYRTSDLGNYDAVLAVATVDRAYAFLVPNGVQGVSAKQVDDLRHNEIEPALGRGDWSGAAIAAANGLNVSPSSTSRYVLLGVLGAIVLAVVILLVVMRRRARRRRADAFAAARRVDPTDATALAAVPLDILDDLSRSKVVEVDNAVRTSSNELALAIEEFGEQRTAGFIQALNNAKAALAQAFNVRQQLDDSRPETPAERRELLTRVIVSAATADRELESQTEAFEQLRDLVINAPSRLDALTQRYVELTTRVDPSDQRLVELNNEFGAAALASIAGNVATARERLEFADRNISAARDLADRAVSGQQSRLVDAVRAAESALGQARSLLDAVDSADSDIRHAVANLPSVLAEIQTAIKRANDQLHRAQTNRSSHAGELIAARDAAARAVDGAGRGRGAADPLSAFARLTKADAELNQLLTTVAQEQANAERLNRSFEQALFTAESRVRAVSEYIDTRRGSIGPEARTRLAEAKRQLEAAHARRSSNLTEAIAYANGASTLAAQAQSLANADVQSTQRAYTRRADSNTGAILGGIIIGDLLSGGLRGGFGGWSPTSFGGSSNSGGSSGGGFMGGGGRF</sequence>
<comment type="caution">
    <text evidence="5">The sequence shown here is derived from an EMBL/GenBank/DDBJ whole genome shotgun (WGS) entry which is preliminary data.</text>
</comment>
<feature type="coiled-coil region" evidence="1">
    <location>
        <begin position="497"/>
        <end position="524"/>
    </location>
</feature>
<evidence type="ECO:0000259" key="4">
    <source>
        <dbReference type="Pfam" id="PF04536"/>
    </source>
</evidence>
<feature type="region of interest" description="Disordered" evidence="2">
    <location>
        <begin position="644"/>
        <end position="666"/>
    </location>
</feature>
<dbReference type="OrthoDB" id="5105562at2"/>
<keyword evidence="3" id="KW-1133">Transmembrane helix</keyword>
<accession>A0A1A3NNS0</accession>
<keyword evidence="3" id="KW-0812">Transmembrane</keyword>
<reference evidence="5 6" key="1">
    <citation type="submission" date="2016-06" db="EMBL/GenBank/DDBJ databases">
        <authorList>
            <person name="Kjaerup R.B."/>
            <person name="Dalgaard T.S."/>
            <person name="Juul-Madsen H.R."/>
        </authorList>
    </citation>
    <scope>NUCLEOTIDE SEQUENCE [LARGE SCALE GENOMIC DNA]</scope>
    <source>
        <strain evidence="5 6">1165133.8</strain>
    </source>
</reference>
<proteinExistence type="predicted"/>
<dbReference type="EMBL" id="LZLS01000185">
    <property type="protein sequence ID" value="OBK22724.1"/>
    <property type="molecule type" value="Genomic_DNA"/>
</dbReference>
<keyword evidence="3" id="KW-0472">Membrane</keyword>
<feature type="transmembrane region" description="Helical" evidence="3">
    <location>
        <begin position="166"/>
        <end position="185"/>
    </location>
</feature>
<evidence type="ECO:0000256" key="3">
    <source>
        <dbReference type="SAM" id="Phobius"/>
    </source>
</evidence>
<dbReference type="Pfam" id="PF04536">
    <property type="entry name" value="TPM_phosphatase"/>
    <property type="match status" value="1"/>
</dbReference>
<dbReference type="InterPro" id="IPR007621">
    <property type="entry name" value="TPM_dom"/>
</dbReference>
<name>A0A1A3NNS0_MYCAS</name>
<evidence type="ECO:0000256" key="2">
    <source>
        <dbReference type="SAM" id="MobiDB-lite"/>
    </source>
</evidence>
<feature type="compositionally biased region" description="Gly residues" evidence="2">
    <location>
        <begin position="649"/>
        <end position="666"/>
    </location>
</feature>